<dbReference type="OrthoDB" id="531190at2759"/>
<sequence>MVDVASIIVSVISLIASVLVAGFSAYLNYSTEKRKARSEAERLLQKYRDPLLFAAGDLQSRLWGIFEADVLSFSGQSVHHNDSLFIYTSFVLGQYFAWTHILRRQTQLLPFSLEEDKRLTRFIEVLHKIQGVLLDSAYAAEEGSAFTLWRGHQMAIGEFMTDGGDGSEKLCMGFYEFTKIWKSGSGEAYDNLHYWFQPVEDGLNTLVQRGPKVPDGNKLRRLQHLLLDLIEVLDPERHRLHSKNISGCGAATHCPCKKCLEEAGVYGKAGARKSNSGRTSESV</sequence>
<dbReference type="EMBL" id="JAGPXC010000001">
    <property type="protein sequence ID" value="KAH6661151.1"/>
    <property type="molecule type" value="Genomic_DNA"/>
</dbReference>
<feature type="transmembrane region" description="Helical" evidence="1">
    <location>
        <begin position="6"/>
        <end position="27"/>
    </location>
</feature>
<dbReference type="RefSeq" id="XP_045965282.1">
    <property type="nucleotide sequence ID" value="XM_046109052.1"/>
</dbReference>
<comment type="caution">
    <text evidence="2">The sequence shown here is derived from an EMBL/GenBank/DDBJ whole genome shotgun (WGS) entry which is preliminary data.</text>
</comment>
<evidence type="ECO:0000313" key="3">
    <source>
        <dbReference type="Proteomes" id="UP000758603"/>
    </source>
</evidence>
<dbReference type="AlphaFoldDB" id="A0A9P8UYZ0"/>
<accession>A0A9P8UYZ0</accession>
<keyword evidence="1" id="KW-0472">Membrane</keyword>
<reference evidence="2" key="1">
    <citation type="journal article" date="2021" name="Nat. Commun.">
        <title>Genetic determinants of endophytism in the Arabidopsis root mycobiome.</title>
        <authorList>
            <person name="Mesny F."/>
            <person name="Miyauchi S."/>
            <person name="Thiergart T."/>
            <person name="Pickel B."/>
            <person name="Atanasova L."/>
            <person name="Karlsson M."/>
            <person name="Huettel B."/>
            <person name="Barry K.W."/>
            <person name="Haridas S."/>
            <person name="Chen C."/>
            <person name="Bauer D."/>
            <person name="Andreopoulos W."/>
            <person name="Pangilinan J."/>
            <person name="LaButti K."/>
            <person name="Riley R."/>
            <person name="Lipzen A."/>
            <person name="Clum A."/>
            <person name="Drula E."/>
            <person name="Henrissat B."/>
            <person name="Kohler A."/>
            <person name="Grigoriev I.V."/>
            <person name="Martin F.M."/>
            <person name="Hacquard S."/>
        </authorList>
    </citation>
    <scope>NUCLEOTIDE SEQUENCE</scope>
    <source>
        <strain evidence="2">MPI-SDFR-AT-0073</strain>
    </source>
</reference>
<proteinExistence type="predicted"/>
<protein>
    <submittedName>
        <fullName evidence="2">Uncharacterized protein</fullName>
    </submittedName>
</protein>
<keyword evidence="1" id="KW-0812">Transmembrane</keyword>
<keyword evidence="1" id="KW-1133">Transmembrane helix</keyword>
<gene>
    <name evidence="2" type="ORF">BKA67DRAFT_687452</name>
</gene>
<keyword evidence="3" id="KW-1185">Reference proteome</keyword>
<evidence type="ECO:0000256" key="1">
    <source>
        <dbReference type="SAM" id="Phobius"/>
    </source>
</evidence>
<dbReference type="Proteomes" id="UP000758603">
    <property type="component" value="Unassembled WGS sequence"/>
</dbReference>
<evidence type="ECO:0000313" key="2">
    <source>
        <dbReference type="EMBL" id="KAH6661151.1"/>
    </source>
</evidence>
<dbReference type="GeneID" id="70137943"/>
<name>A0A9P8UYZ0_9PEZI</name>
<organism evidence="2 3">
    <name type="scientific">Truncatella angustata</name>
    <dbReference type="NCBI Taxonomy" id="152316"/>
    <lineage>
        <taxon>Eukaryota</taxon>
        <taxon>Fungi</taxon>
        <taxon>Dikarya</taxon>
        <taxon>Ascomycota</taxon>
        <taxon>Pezizomycotina</taxon>
        <taxon>Sordariomycetes</taxon>
        <taxon>Xylariomycetidae</taxon>
        <taxon>Amphisphaeriales</taxon>
        <taxon>Sporocadaceae</taxon>
        <taxon>Truncatella</taxon>
    </lineage>
</organism>